<dbReference type="EMBL" id="CP023695">
    <property type="protein sequence ID" value="QEV16607.1"/>
    <property type="molecule type" value="Genomic_DNA"/>
</dbReference>
<proteinExistence type="predicted"/>
<evidence type="ECO:0000313" key="3">
    <source>
        <dbReference type="Proteomes" id="UP000326553"/>
    </source>
</evidence>
<evidence type="ECO:0000256" key="1">
    <source>
        <dbReference type="SAM" id="MobiDB-lite"/>
    </source>
</evidence>
<accession>A0A5J6HHC9</accession>
<feature type="region of interest" description="Disordered" evidence="1">
    <location>
        <begin position="510"/>
        <end position="604"/>
    </location>
</feature>
<reference evidence="2 3" key="1">
    <citation type="submission" date="2017-09" db="EMBL/GenBank/DDBJ databases">
        <authorList>
            <person name="Lee N."/>
            <person name="Cho B.-K."/>
        </authorList>
    </citation>
    <scope>NUCLEOTIDE SEQUENCE [LARGE SCALE GENOMIC DNA]</scope>
    <source>
        <strain evidence="2 3">ATCC 12461</strain>
    </source>
</reference>
<protein>
    <recommendedName>
        <fullName evidence="4">ATP-binding protein</fullName>
    </recommendedName>
</protein>
<feature type="region of interest" description="Disordered" evidence="1">
    <location>
        <begin position="22"/>
        <end position="42"/>
    </location>
</feature>
<evidence type="ECO:0000313" key="2">
    <source>
        <dbReference type="EMBL" id="QEV16607.1"/>
    </source>
</evidence>
<dbReference type="SUPFAM" id="SSF52540">
    <property type="entry name" value="P-loop containing nucleoside triphosphate hydrolases"/>
    <property type="match status" value="1"/>
</dbReference>
<organism evidence="2 3">
    <name type="scientific">Streptomyces alboniger</name>
    <dbReference type="NCBI Taxonomy" id="132473"/>
    <lineage>
        <taxon>Bacteria</taxon>
        <taxon>Bacillati</taxon>
        <taxon>Actinomycetota</taxon>
        <taxon>Actinomycetes</taxon>
        <taxon>Kitasatosporales</taxon>
        <taxon>Streptomycetaceae</taxon>
        <taxon>Streptomyces</taxon>
        <taxon>Streptomyces aurantiacus group</taxon>
    </lineage>
</organism>
<dbReference type="Proteomes" id="UP000326553">
    <property type="component" value="Chromosome"/>
</dbReference>
<feature type="region of interest" description="Disordered" evidence="1">
    <location>
        <begin position="456"/>
        <end position="478"/>
    </location>
</feature>
<gene>
    <name evidence="2" type="ORF">CP975_03015</name>
</gene>
<feature type="compositionally biased region" description="Polar residues" evidence="1">
    <location>
        <begin position="457"/>
        <end position="471"/>
    </location>
</feature>
<evidence type="ECO:0008006" key="4">
    <source>
        <dbReference type="Google" id="ProtNLM"/>
    </source>
</evidence>
<dbReference type="Gene3D" id="3.40.50.300">
    <property type="entry name" value="P-loop containing nucleotide triphosphate hydrolases"/>
    <property type="match status" value="1"/>
</dbReference>
<sequence>MVVGDHNDVNVVNHIVVFDHGSSVAPSAEGPPRVQRRPRPADWVRPPRAPVLLGRDEELARVDDRLAEGYAVRLHGPPGSGRTALLSRVAADRGPDGSVIFIQAGGLDTEDILQQIFQACYDTEDYKPGSARLKRLMAPMEALVVIDDFADPASDGLAVLRDTLPGCDVLVASAEHGPTETGSATRTCQLGGLSASASLALLERELGRPLSDAESREAARFAAEVHGHPRALVASAALLETGGSTAEAFTADETAVASGLAGRLGQGAAQLLGALCAFQPLPVPVALLGAVGAGTPVPGALAELQHLRLVTHESGGYRARGRLAVLTTERAGTLRAAADATPDLATWIGQRPGRGEVAAGSGLLRRALVEAARQGDDTAVRDLARAAAPVLARSLCWGAWKEVLALGGAAAVRLDATEDVTYFAREEDVRRKALGLVSAAASVASAAVGVGAGQGISGTDRSSAEGAQQDGTGPFVGSDGGLSGPLAAGIGVLVLGAGGLLAGLLMSGGDSTPAARPAATPHSAPGATVTPERPGTFEPSRPGAGRTSGKPTQREDERRDDPRPPGDDQPDKPSRPAPSKPESRQPPNCVLVGVSSTNFQPMPVGSEDSRTLLYDGYDCDSDESVTFSVTPETQPASFTLEHRGCSPTGDRQFRCTMIVTFRPQAPGSYTAQLDVTHDGDSIGMDIHAYTQESPSETTVNPTA</sequence>
<feature type="compositionally biased region" description="Basic and acidic residues" evidence="1">
    <location>
        <begin position="552"/>
        <end position="574"/>
    </location>
</feature>
<dbReference type="InterPro" id="IPR027417">
    <property type="entry name" value="P-loop_NTPase"/>
</dbReference>
<name>A0A5J6HHC9_STRAD</name>
<dbReference type="AlphaFoldDB" id="A0A5J6HHC9"/>
<dbReference type="KEGG" id="salw:CP975_03015"/>
<keyword evidence="3" id="KW-1185">Reference proteome</keyword>